<comment type="caution">
    <text evidence="1">The sequence shown here is derived from an EMBL/GenBank/DDBJ whole genome shotgun (WGS) entry which is preliminary data.</text>
</comment>
<proteinExistence type="predicted"/>
<accession>A0A3E0WUC5</accession>
<evidence type="ECO:0000313" key="2">
    <source>
        <dbReference type="Proteomes" id="UP000256488"/>
    </source>
</evidence>
<evidence type="ECO:0000313" key="1">
    <source>
        <dbReference type="EMBL" id="RFA35586.1"/>
    </source>
</evidence>
<dbReference type="Proteomes" id="UP000256488">
    <property type="component" value="Unassembled WGS sequence"/>
</dbReference>
<dbReference type="AlphaFoldDB" id="A0A3E0WUC5"/>
<reference evidence="1 2" key="1">
    <citation type="submission" date="2017-05" db="EMBL/GenBank/DDBJ databases">
        <title>Virgibacillus sp. AK90 isolated from a saltern of Kakinada, India.</title>
        <authorList>
            <person name="Gupta V."/>
            <person name="Sidhu C."/>
            <person name="Korpole S."/>
            <person name="Pinnaka A.K."/>
        </authorList>
    </citation>
    <scope>NUCLEOTIDE SEQUENCE [LARGE SCALE GENOMIC DNA]</scope>
    <source>
        <strain evidence="1 2">AK90</strain>
    </source>
</reference>
<name>A0A3E0WUC5_9BACI</name>
<gene>
    <name evidence="1" type="ORF">CAI16_07705</name>
</gene>
<dbReference type="RefSeq" id="WP_077706925.1">
    <property type="nucleotide sequence ID" value="NZ_NFZX01000012.1"/>
</dbReference>
<protein>
    <submittedName>
        <fullName evidence="1">Alkaline phosphatase</fullName>
    </submittedName>
</protein>
<dbReference type="Pfam" id="PF08665">
    <property type="entry name" value="PglZ"/>
    <property type="match status" value="1"/>
</dbReference>
<dbReference type="NCBIfam" id="NF033449">
    <property type="entry name" value="BREX_PglZ_3"/>
    <property type="match status" value="1"/>
</dbReference>
<dbReference type="EMBL" id="NFZX01000012">
    <property type="protein sequence ID" value="RFA35586.1"/>
    <property type="molecule type" value="Genomic_DNA"/>
</dbReference>
<organism evidence="1 2">
    <name type="scientific">Virgibacillus dokdonensis</name>
    <dbReference type="NCBI Taxonomy" id="302167"/>
    <lineage>
        <taxon>Bacteria</taxon>
        <taxon>Bacillati</taxon>
        <taxon>Bacillota</taxon>
        <taxon>Bacilli</taxon>
        <taxon>Bacillales</taxon>
        <taxon>Bacillaceae</taxon>
        <taxon>Virgibacillus</taxon>
    </lineage>
</organism>
<sequence>MLGWRKHIIDKIQFQQAPIILVLDKDNLLNDEFVLKELQSQGFDAIRFEDSITFRFLYEQQYRANMSERQLLIYVNEDVVFPYEFQRKALSIKVSLQTLFPKFSANIIRQVDREDLDVLYTVHQQYQGTSSERETLEYIIKHVYKIPYEMIDSEAGLYKILLSIHYQTKQLPNIVQDYLIEKWLRVPALKSLPLKQIIKSQTFFYHFIERSWQDLVKQCLQMEQGQINDAFFMYESSPLANNDVRRLMNDLFLEGKLSKVKGVTIPDAVPEWMRMGIEEVSNKEKVDTQLKYLCDKIVNCLSSATQYKDWFHINDLIAELKVALIKNNSHVVKVEKILKDVNSKFIHWMFNQYHTLTSLPPYPKPKLVHHIPHVMSKNRQGDEKIALLVLDGMNFVQWRMVQSFLKEKDFLFEEQQVYAWVPTLTSVSRQAIFSGNIPITFGKTIQTTTAEERLWKSFWENQGVLKQYVTYQKGLGNENYERNNIKALKQRSTKIYGAVIDVIDRFTHHAVLGEKSITSNITIWLQTNYLVNLLSDLTDAGFSIYLTSDHGNTDATGVGRISEGVLVEQKGERVRIYNDMTLYEDAASKLPVQKWPSIGLPENYHVLLAEYGQAFVPKSQSIVTHGGASIEEVIVPFVKVQKNEGSGLGE</sequence>